<dbReference type="AlphaFoldDB" id="A0A5B7JY30"/>
<accession>A0A5B7JY30</accession>
<proteinExistence type="predicted"/>
<evidence type="ECO:0000313" key="1">
    <source>
        <dbReference type="EMBL" id="MPD02932.1"/>
    </source>
</evidence>
<protein>
    <submittedName>
        <fullName evidence="1">Sodium-driven chloride bicarbonate exchanger</fullName>
    </submittedName>
</protein>
<evidence type="ECO:0000313" key="2">
    <source>
        <dbReference type="Proteomes" id="UP000324222"/>
    </source>
</evidence>
<keyword evidence="2" id="KW-1185">Reference proteome</keyword>
<dbReference type="EMBL" id="VSRR010133822">
    <property type="protein sequence ID" value="MPD02932.1"/>
    <property type="molecule type" value="Genomic_DNA"/>
</dbReference>
<dbReference type="OrthoDB" id="1735926at2759"/>
<sequence length="68" mass="7986">MIGVRKSLDWAFTQRELKILDDTLPEFSRKKRMENVDDEEDEEKLGKETLKKAITVITSYMIAVIKLK</sequence>
<organism evidence="1 2">
    <name type="scientific">Portunus trituberculatus</name>
    <name type="common">Swimming crab</name>
    <name type="synonym">Neptunus trituberculatus</name>
    <dbReference type="NCBI Taxonomy" id="210409"/>
    <lineage>
        <taxon>Eukaryota</taxon>
        <taxon>Metazoa</taxon>
        <taxon>Ecdysozoa</taxon>
        <taxon>Arthropoda</taxon>
        <taxon>Crustacea</taxon>
        <taxon>Multicrustacea</taxon>
        <taxon>Malacostraca</taxon>
        <taxon>Eumalacostraca</taxon>
        <taxon>Eucarida</taxon>
        <taxon>Decapoda</taxon>
        <taxon>Pleocyemata</taxon>
        <taxon>Brachyura</taxon>
        <taxon>Eubrachyura</taxon>
        <taxon>Portunoidea</taxon>
        <taxon>Portunidae</taxon>
        <taxon>Portuninae</taxon>
        <taxon>Portunus</taxon>
    </lineage>
</organism>
<comment type="caution">
    <text evidence="1">The sequence shown here is derived from an EMBL/GenBank/DDBJ whole genome shotgun (WGS) entry which is preliminary data.</text>
</comment>
<name>A0A5B7JY30_PORTR</name>
<reference evidence="1 2" key="1">
    <citation type="submission" date="2019-05" db="EMBL/GenBank/DDBJ databases">
        <title>Another draft genome of Portunus trituberculatus and its Hox gene families provides insights of decapod evolution.</title>
        <authorList>
            <person name="Jeong J.-H."/>
            <person name="Song I."/>
            <person name="Kim S."/>
            <person name="Choi T."/>
            <person name="Kim D."/>
            <person name="Ryu S."/>
            <person name="Kim W."/>
        </authorList>
    </citation>
    <scope>NUCLEOTIDE SEQUENCE [LARGE SCALE GENOMIC DNA]</scope>
    <source>
        <tissue evidence="1">Muscle</tissue>
    </source>
</reference>
<dbReference type="Proteomes" id="UP000324222">
    <property type="component" value="Unassembled WGS sequence"/>
</dbReference>
<gene>
    <name evidence="1" type="primary">SLC4A10</name>
    <name evidence="1" type="ORF">E2C01_098541</name>
</gene>